<dbReference type="PANTHER" id="PTHR42901">
    <property type="entry name" value="ALCOHOL DEHYDROGENASE"/>
    <property type="match status" value="1"/>
</dbReference>
<dbReference type="PROSITE" id="PS00061">
    <property type="entry name" value="ADH_SHORT"/>
    <property type="match status" value="1"/>
</dbReference>
<sequence length="282" mass="29895">MPSRYLSVGIDNNAVTVYIDIMTRNHRGTTALITGASAGLGSEFARQFAARGADVVLVARREERLRDLAASLESGYNVTATVIGLDLARPDAAAELRRELQARGLSVDTLVNNAGFGMKGDFVEADPARIAEMVQLNVSSLVAITREFLPDLVRAGRGALVNIASTAAYQPCPSMAVYGATKAFVLSFTEALAYETRESGLGVLAVSPGATRTEFFDVVGGEDASVGRFQTPEQVVSLALRELDRRSTPPSVVSGRMNAITAKLVGFMPRRTALAVSGRVLG</sequence>
<comment type="caution">
    <text evidence="4">The sequence shown here is derived from an EMBL/GenBank/DDBJ whole genome shotgun (WGS) entry which is preliminary data.</text>
</comment>
<dbReference type="SUPFAM" id="SSF51735">
    <property type="entry name" value="NAD(P)-binding Rossmann-fold domains"/>
    <property type="match status" value="1"/>
</dbReference>
<dbReference type="PRINTS" id="PR00080">
    <property type="entry name" value="SDRFAMILY"/>
</dbReference>
<keyword evidence="2" id="KW-0560">Oxidoreductase</keyword>
<dbReference type="InterPro" id="IPR020904">
    <property type="entry name" value="Sc_DH/Rdtase_CS"/>
</dbReference>
<evidence type="ECO:0000256" key="1">
    <source>
        <dbReference type="ARBA" id="ARBA00006484"/>
    </source>
</evidence>
<gene>
    <name evidence="4" type="ORF">GCM10009807_31770</name>
</gene>
<reference evidence="4 5" key="1">
    <citation type="journal article" date="2019" name="Int. J. Syst. Evol. Microbiol.">
        <title>The Global Catalogue of Microorganisms (GCM) 10K type strain sequencing project: providing services to taxonomists for standard genome sequencing and annotation.</title>
        <authorList>
            <consortium name="The Broad Institute Genomics Platform"/>
            <consortium name="The Broad Institute Genome Sequencing Center for Infectious Disease"/>
            <person name="Wu L."/>
            <person name="Ma J."/>
        </authorList>
    </citation>
    <scope>NUCLEOTIDE SEQUENCE [LARGE SCALE GENOMIC DNA]</scope>
    <source>
        <strain evidence="4 5">JCM 15575</strain>
    </source>
</reference>
<dbReference type="PIRSF" id="PIRSF000126">
    <property type="entry name" value="11-beta-HSD1"/>
    <property type="match status" value="1"/>
</dbReference>
<accession>A0ABN2HD05</accession>
<evidence type="ECO:0000256" key="3">
    <source>
        <dbReference type="RuleBase" id="RU000363"/>
    </source>
</evidence>
<evidence type="ECO:0000313" key="4">
    <source>
        <dbReference type="EMBL" id="GAA1685601.1"/>
    </source>
</evidence>
<protein>
    <submittedName>
        <fullName evidence="4">SDR family oxidoreductase</fullName>
    </submittedName>
</protein>
<name>A0ABN2HD05_9MICO</name>
<dbReference type="PRINTS" id="PR00081">
    <property type="entry name" value="GDHRDH"/>
</dbReference>
<keyword evidence="5" id="KW-1185">Reference proteome</keyword>
<dbReference type="CDD" id="cd05233">
    <property type="entry name" value="SDR_c"/>
    <property type="match status" value="1"/>
</dbReference>
<dbReference type="InterPro" id="IPR002347">
    <property type="entry name" value="SDR_fam"/>
</dbReference>
<evidence type="ECO:0000313" key="5">
    <source>
        <dbReference type="Proteomes" id="UP001500596"/>
    </source>
</evidence>
<organism evidence="4 5">
    <name type="scientific">Microbacterium lacus</name>
    <dbReference type="NCBI Taxonomy" id="415217"/>
    <lineage>
        <taxon>Bacteria</taxon>
        <taxon>Bacillati</taxon>
        <taxon>Actinomycetota</taxon>
        <taxon>Actinomycetes</taxon>
        <taxon>Micrococcales</taxon>
        <taxon>Microbacteriaceae</taxon>
        <taxon>Microbacterium</taxon>
    </lineage>
</organism>
<evidence type="ECO:0000256" key="2">
    <source>
        <dbReference type="ARBA" id="ARBA00023002"/>
    </source>
</evidence>
<dbReference type="Pfam" id="PF00106">
    <property type="entry name" value="adh_short"/>
    <property type="match status" value="1"/>
</dbReference>
<dbReference type="InterPro" id="IPR036291">
    <property type="entry name" value="NAD(P)-bd_dom_sf"/>
</dbReference>
<comment type="similarity">
    <text evidence="1 3">Belongs to the short-chain dehydrogenases/reductases (SDR) family.</text>
</comment>
<proteinExistence type="inferred from homology"/>
<dbReference type="EMBL" id="BAAAPK010000002">
    <property type="protein sequence ID" value="GAA1685601.1"/>
    <property type="molecule type" value="Genomic_DNA"/>
</dbReference>
<dbReference type="Gene3D" id="3.40.50.720">
    <property type="entry name" value="NAD(P)-binding Rossmann-like Domain"/>
    <property type="match status" value="1"/>
</dbReference>
<dbReference type="PANTHER" id="PTHR42901:SF1">
    <property type="entry name" value="ALCOHOL DEHYDROGENASE"/>
    <property type="match status" value="1"/>
</dbReference>
<dbReference type="Proteomes" id="UP001500596">
    <property type="component" value="Unassembled WGS sequence"/>
</dbReference>